<comment type="caution">
    <text evidence="1">The sequence shown here is derived from an EMBL/GenBank/DDBJ whole genome shotgun (WGS) entry which is preliminary data.</text>
</comment>
<protein>
    <submittedName>
        <fullName evidence="1">Uncharacterized protein</fullName>
    </submittedName>
</protein>
<sequence length="73" mass="8797">MFGSSHLSRLNLLHDTSLFVMSYTNKEHNQRERLVRGYRQHISSKIIIFPYHHKHKRGSCYLFQLDKNLQLNL</sequence>
<gene>
    <name evidence="1" type="ORF">MRB53_003861</name>
</gene>
<evidence type="ECO:0000313" key="2">
    <source>
        <dbReference type="Proteomes" id="UP001234297"/>
    </source>
</evidence>
<dbReference type="Proteomes" id="UP001234297">
    <property type="component" value="Chromosome 1"/>
</dbReference>
<name>A0ACC2MZ93_PERAE</name>
<accession>A0ACC2MZ93</accession>
<dbReference type="EMBL" id="CM056809">
    <property type="protein sequence ID" value="KAJ8650838.1"/>
    <property type="molecule type" value="Genomic_DNA"/>
</dbReference>
<proteinExistence type="predicted"/>
<organism evidence="1 2">
    <name type="scientific">Persea americana</name>
    <name type="common">Avocado</name>
    <dbReference type="NCBI Taxonomy" id="3435"/>
    <lineage>
        <taxon>Eukaryota</taxon>
        <taxon>Viridiplantae</taxon>
        <taxon>Streptophyta</taxon>
        <taxon>Embryophyta</taxon>
        <taxon>Tracheophyta</taxon>
        <taxon>Spermatophyta</taxon>
        <taxon>Magnoliopsida</taxon>
        <taxon>Magnoliidae</taxon>
        <taxon>Laurales</taxon>
        <taxon>Lauraceae</taxon>
        <taxon>Persea</taxon>
    </lineage>
</organism>
<reference evidence="1 2" key="1">
    <citation type="journal article" date="2022" name="Hortic Res">
        <title>A haplotype resolved chromosomal level avocado genome allows analysis of novel avocado genes.</title>
        <authorList>
            <person name="Nath O."/>
            <person name="Fletcher S.J."/>
            <person name="Hayward A."/>
            <person name="Shaw L.M."/>
            <person name="Masouleh A.K."/>
            <person name="Furtado A."/>
            <person name="Henry R.J."/>
            <person name="Mitter N."/>
        </authorList>
    </citation>
    <scope>NUCLEOTIDE SEQUENCE [LARGE SCALE GENOMIC DNA]</scope>
    <source>
        <strain evidence="2">cv. Hass</strain>
    </source>
</reference>
<keyword evidence="2" id="KW-1185">Reference proteome</keyword>
<evidence type="ECO:0000313" key="1">
    <source>
        <dbReference type="EMBL" id="KAJ8650838.1"/>
    </source>
</evidence>